<evidence type="ECO:0000256" key="1">
    <source>
        <dbReference type="SAM" id="MobiDB-lite"/>
    </source>
</evidence>
<proteinExistence type="predicted"/>
<keyword evidence="3" id="KW-1185">Reference proteome</keyword>
<dbReference type="AlphaFoldDB" id="A0A9Q9ERA2"/>
<name>A0A9Q9ERA2_9PEZI</name>
<sequence length="111" mass="12220">MGSSTRTAPTPHAQHQLYMHSSNSTCTAPVAPEASVEYQHNNRHHRRQHHYSQRQYSTTDNNNENLDSAHASDAGKGASMRSEGLLGHSTTPARAYNSTHSDYLYFPGAAP</sequence>
<evidence type="ECO:0000313" key="3">
    <source>
        <dbReference type="Proteomes" id="UP001056384"/>
    </source>
</evidence>
<accession>A0A9Q9ERA2</accession>
<dbReference type="EMBL" id="CP099432">
    <property type="protein sequence ID" value="USW59684.1"/>
    <property type="molecule type" value="Genomic_DNA"/>
</dbReference>
<feature type="compositionally biased region" description="Basic residues" evidence="1">
    <location>
        <begin position="41"/>
        <end position="52"/>
    </location>
</feature>
<reference evidence="2" key="1">
    <citation type="submission" date="2022-06" db="EMBL/GenBank/DDBJ databases">
        <title>Complete genome sequences of two strains of the flax pathogen Septoria linicola.</title>
        <authorList>
            <person name="Lapalu N."/>
            <person name="Simon A."/>
            <person name="Demenou B."/>
            <person name="Paumier D."/>
            <person name="Guillot M.-P."/>
            <person name="Gout L."/>
            <person name="Valade R."/>
        </authorList>
    </citation>
    <scope>NUCLEOTIDE SEQUENCE</scope>
    <source>
        <strain evidence="2">SE15195</strain>
    </source>
</reference>
<protein>
    <submittedName>
        <fullName evidence="2">Uncharacterized protein</fullName>
    </submittedName>
</protein>
<evidence type="ECO:0000313" key="2">
    <source>
        <dbReference type="EMBL" id="USW59684.1"/>
    </source>
</evidence>
<gene>
    <name evidence="2" type="ORF">Slin15195_G130030</name>
</gene>
<feature type="region of interest" description="Disordered" evidence="1">
    <location>
        <begin position="1"/>
        <end position="111"/>
    </location>
</feature>
<organism evidence="2 3">
    <name type="scientific">Septoria linicola</name>
    <dbReference type="NCBI Taxonomy" id="215465"/>
    <lineage>
        <taxon>Eukaryota</taxon>
        <taxon>Fungi</taxon>
        <taxon>Dikarya</taxon>
        <taxon>Ascomycota</taxon>
        <taxon>Pezizomycotina</taxon>
        <taxon>Dothideomycetes</taxon>
        <taxon>Dothideomycetidae</taxon>
        <taxon>Mycosphaerellales</taxon>
        <taxon>Mycosphaerellaceae</taxon>
        <taxon>Septoria</taxon>
    </lineage>
</organism>
<dbReference type="Proteomes" id="UP001056384">
    <property type="component" value="Chromosome 15"/>
</dbReference>
<feature type="compositionally biased region" description="Polar residues" evidence="1">
    <location>
        <begin position="88"/>
        <end position="101"/>
    </location>
</feature>